<dbReference type="eggNOG" id="COG2895">
    <property type="taxonomic scope" value="Bacteria"/>
</dbReference>
<evidence type="ECO:0000259" key="10">
    <source>
        <dbReference type="PROSITE" id="PS51722"/>
    </source>
</evidence>
<name>R9B863_9GAMM</name>
<comment type="function">
    <text evidence="7 9">With CysD forms the ATP sulfurylase (ATPS) that catalyzes the adenylation of sulfate producing adenosine 5'-phosphosulfate (APS) and diphosphate, the first enzymatic step in sulfur assimilation pathway. APS synthesis involves the formation of a high-energy phosphoric-sulfuric acid anhydride bond driven by GTP hydrolysis by CysN coupled to ATP hydrolysis by CysD.</text>
</comment>
<dbReference type="InterPro" id="IPR041757">
    <property type="entry name" value="CysN_GTP-bd"/>
</dbReference>
<dbReference type="Pfam" id="PF22594">
    <property type="entry name" value="GTP-eEF1A_C"/>
    <property type="match status" value="1"/>
</dbReference>
<dbReference type="HAMAP" id="MF_00062">
    <property type="entry name" value="Sulf_adenylyltr_sub1"/>
    <property type="match status" value="1"/>
</dbReference>
<keyword evidence="4 9" id="KW-0547">Nucleotide-binding</keyword>
<evidence type="ECO:0000256" key="2">
    <source>
        <dbReference type="ARBA" id="ARBA00022679"/>
    </source>
</evidence>
<evidence type="ECO:0000256" key="8">
    <source>
        <dbReference type="ARBA" id="ARBA00062688"/>
    </source>
</evidence>
<dbReference type="OrthoDB" id="9804504at2"/>
<dbReference type="GO" id="GO:0000103">
    <property type="term" value="P:sulfate assimilation"/>
    <property type="evidence" value="ECO:0007669"/>
    <property type="project" value="UniProtKB-UniRule"/>
</dbReference>
<keyword evidence="2 9" id="KW-0808">Transferase</keyword>
<comment type="catalytic activity">
    <reaction evidence="9">
        <text>sulfate + ATP + H(+) = adenosine 5'-phosphosulfate + diphosphate</text>
        <dbReference type="Rhea" id="RHEA:18133"/>
        <dbReference type="ChEBI" id="CHEBI:15378"/>
        <dbReference type="ChEBI" id="CHEBI:16189"/>
        <dbReference type="ChEBI" id="CHEBI:30616"/>
        <dbReference type="ChEBI" id="CHEBI:33019"/>
        <dbReference type="ChEBI" id="CHEBI:58243"/>
        <dbReference type="EC" id="2.7.7.4"/>
    </reaction>
</comment>
<dbReference type="Pfam" id="PF00009">
    <property type="entry name" value="GTP_EFTU"/>
    <property type="match status" value="1"/>
</dbReference>
<dbReference type="PROSITE" id="PS51722">
    <property type="entry name" value="G_TR_2"/>
    <property type="match status" value="1"/>
</dbReference>
<keyword evidence="6 9" id="KW-0342">GTP-binding</keyword>
<dbReference type="PROSITE" id="PS00301">
    <property type="entry name" value="G_TR_1"/>
    <property type="match status" value="1"/>
</dbReference>
<dbReference type="InterPro" id="IPR009001">
    <property type="entry name" value="Transl_elong_EF1A/Init_IF2_C"/>
</dbReference>
<dbReference type="GO" id="GO:0005525">
    <property type="term" value="F:GTP binding"/>
    <property type="evidence" value="ECO:0007669"/>
    <property type="project" value="UniProtKB-UniRule"/>
</dbReference>
<keyword evidence="5 9" id="KW-0067">ATP-binding</keyword>
<dbReference type="GO" id="GO:0003924">
    <property type="term" value="F:GTPase activity"/>
    <property type="evidence" value="ECO:0007669"/>
    <property type="project" value="InterPro"/>
</dbReference>
<dbReference type="InterPro" id="IPR011779">
    <property type="entry name" value="SO4_adenylTrfase_lsu"/>
</dbReference>
<dbReference type="GO" id="GO:0070814">
    <property type="term" value="P:hydrogen sulfide biosynthetic process"/>
    <property type="evidence" value="ECO:0007669"/>
    <property type="project" value="UniProtKB-UniRule"/>
</dbReference>
<dbReference type="PANTHER" id="PTHR23115">
    <property type="entry name" value="TRANSLATION FACTOR"/>
    <property type="match status" value="1"/>
</dbReference>
<dbReference type="EMBL" id="AQFM01000025">
    <property type="protein sequence ID" value="EOR10592.1"/>
    <property type="molecule type" value="Genomic_DNA"/>
</dbReference>
<dbReference type="GO" id="GO:0005524">
    <property type="term" value="F:ATP binding"/>
    <property type="evidence" value="ECO:0007669"/>
    <property type="project" value="UniProtKB-KW"/>
</dbReference>
<reference evidence="11 12" key="1">
    <citation type="submission" date="2013-03" db="EMBL/GenBank/DDBJ databases">
        <title>The Genome Sequence of Acinetobacter tandoii CIP 107469.</title>
        <authorList>
            <consortium name="The Broad Institute Genome Sequencing Platform"/>
            <consortium name="The Broad Institute Genome Sequencing Center for Infectious Disease"/>
            <person name="Cerqueira G."/>
            <person name="Feldgarden M."/>
            <person name="Courvalin P."/>
            <person name="Perichon B."/>
            <person name="Grillot-Courvalin C."/>
            <person name="Clermont D."/>
            <person name="Rocha E."/>
            <person name="Yoon E.-J."/>
            <person name="Nemec A."/>
            <person name="Walker B."/>
            <person name="Young S.K."/>
            <person name="Zeng Q."/>
            <person name="Gargeya S."/>
            <person name="Fitzgerald M."/>
            <person name="Haas B."/>
            <person name="Abouelleil A."/>
            <person name="Alvarado L."/>
            <person name="Arachchi H.M."/>
            <person name="Berlin A.M."/>
            <person name="Chapman S.B."/>
            <person name="Dewar J."/>
            <person name="Goldberg J."/>
            <person name="Griggs A."/>
            <person name="Gujja S."/>
            <person name="Hansen M."/>
            <person name="Howarth C."/>
            <person name="Imamovic A."/>
            <person name="Larimer J."/>
            <person name="McCowan C."/>
            <person name="Murphy C."/>
            <person name="Neiman D."/>
            <person name="Pearson M."/>
            <person name="Priest M."/>
            <person name="Roberts A."/>
            <person name="Saif S."/>
            <person name="Shea T."/>
            <person name="Sisk P."/>
            <person name="Sykes S."/>
            <person name="Wortman J."/>
            <person name="Nusbaum C."/>
            <person name="Birren B."/>
        </authorList>
    </citation>
    <scope>NUCLEOTIDE SEQUENCE [LARGE SCALE GENOMIC DNA]</scope>
    <source>
        <strain evidence="11 12">CIP 107469</strain>
    </source>
</reference>
<dbReference type="PRINTS" id="PR00315">
    <property type="entry name" value="ELONGATNFCT"/>
</dbReference>
<accession>R9B863</accession>
<comment type="caution">
    <text evidence="11">The sequence shown here is derived from an EMBL/GenBank/DDBJ whole genome shotgun (WGS) entry which is preliminary data.</text>
</comment>
<dbReference type="InterPro" id="IPR000795">
    <property type="entry name" value="T_Tr_GTP-bd_dom"/>
</dbReference>
<organism evidence="11 12">
    <name type="scientific">Acinetobacter tandoii DSM 14970 = CIP 107469</name>
    <dbReference type="NCBI Taxonomy" id="1120927"/>
    <lineage>
        <taxon>Bacteria</taxon>
        <taxon>Pseudomonadati</taxon>
        <taxon>Pseudomonadota</taxon>
        <taxon>Gammaproteobacteria</taxon>
        <taxon>Moraxellales</taxon>
        <taxon>Moraxellaceae</taxon>
        <taxon>Acinetobacter</taxon>
    </lineage>
</organism>
<dbReference type="InterPro" id="IPR054696">
    <property type="entry name" value="GTP-eEF1A_C"/>
</dbReference>
<dbReference type="FunFam" id="3.40.50.300:FF:000119">
    <property type="entry name" value="Sulfate adenylyltransferase subunit 1"/>
    <property type="match status" value="1"/>
</dbReference>
<dbReference type="NCBIfam" id="NF003478">
    <property type="entry name" value="PRK05124.1"/>
    <property type="match status" value="1"/>
</dbReference>
<dbReference type="PATRIC" id="fig|1120927.3.peg.729"/>
<dbReference type="InterPro" id="IPR044138">
    <property type="entry name" value="CysN_II"/>
</dbReference>
<evidence type="ECO:0000256" key="6">
    <source>
        <dbReference type="ARBA" id="ARBA00023134"/>
    </source>
</evidence>
<evidence type="ECO:0000256" key="7">
    <source>
        <dbReference type="ARBA" id="ARBA00055271"/>
    </source>
</evidence>
<evidence type="ECO:0000256" key="9">
    <source>
        <dbReference type="HAMAP-Rule" id="MF_00062"/>
    </source>
</evidence>
<evidence type="ECO:0000256" key="4">
    <source>
        <dbReference type="ARBA" id="ARBA00022741"/>
    </source>
</evidence>
<feature type="binding site" evidence="9">
    <location>
        <begin position="31"/>
        <end position="38"/>
    </location>
    <ligand>
        <name>GTP</name>
        <dbReference type="ChEBI" id="CHEBI:37565"/>
    </ligand>
</feature>
<dbReference type="SUPFAM" id="SSF50465">
    <property type="entry name" value="EF-Tu/eEF-1alpha/eIF2-gamma C-terminal domain"/>
    <property type="match status" value="1"/>
</dbReference>
<keyword evidence="12" id="KW-1185">Reference proteome</keyword>
<comment type="subunit">
    <text evidence="8">Heterodimer composed of CysD, the smaller subunit, and CysNC.</text>
</comment>
<dbReference type="NCBIfam" id="NF004035">
    <property type="entry name" value="PRK05506.1"/>
    <property type="match status" value="1"/>
</dbReference>
<dbReference type="Gene3D" id="3.40.50.300">
    <property type="entry name" value="P-loop containing nucleotide triphosphate hydrolases"/>
    <property type="match status" value="1"/>
</dbReference>
<dbReference type="NCBIfam" id="TIGR02034">
    <property type="entry name" value="CysN"/>
    <property type="match status" value="1"/>
</dbReference>
<dbReference type="InterPro" id="IPR009000">
    <property type="entry name" value="Transl_B-barrel_sf"/>
</dbReference>
<proteinExistence type="inferred from homology"/>
<dbReference type="InterPro" id="IPR050100">
    <property type="entry name" value="TRAFAC_GTPase_members"/>
</dbReference>
<dbReference type="GO" id="GO:0004781">
    <property type="term" value="F:sulfate adenylyltransferase (ATP) activity"/>
    <property type="evidence" value="ECO:0007669"/>
    <property type="project" value="UniProtKB-UniRule"/>
</dbReference>
<dbReference type="Gene3D" id="2.40.30.10">
    <property type="entry name" value="Translation factors"/>
    <property type="match status" value="2"/>
</dbReference>
<dbReference type="InterPro" id="IPR031157">
    <property type="entry name" value="G_TR_CS"/>
</dbReference>
<evidence type="ECO:0000256" key="5">
    <source>
        <dbReference type="ARBA" id="ARBA00022840"/>
    </source>
</evidence>
<keyword evidence="3 9" id="KW-0548">Nucleotidyltransferase</keyword>
<dbReference type="NCBIfam" id="TIGR00231">
    <property type="entry name" value="small_GTP"/>
    <property type="match status" value="1"/>
</dbReference>
<dbReference type="SUPFAM" id="SSF50447">
    <property type="entry name" value="Translation proteins"/>
    <property type="match status" value="1"/>
</dbReference>
<dbReference type="SUPFAM" id="SSF52540">
    <property type="entry name" value="P-loop containing nucleoside triphosphate hydrolases"/>
    <property type="match status" value="1"/>
</dbReference>
<dbReference type="InterPro" id="IPR005225">
    <property type="entry name" value="Small_GTP-bd"/>
</dbReference>
<protein>
    <recommendedName>
        <fullName evidence="9">Sulfate adenylyltransferase subunit 1</fullName>
        <ecNumber evidence="9">2.7.7.4</ecNumber>
    </recommendedName>
    <alternativeName>
        <fullName evidence="9">ATP-sulfurylase large subunit</fullName>
    </alternativeName>
    <alternativeName>
        <fullName evidence="9">Sulfate adenylate transferase</fullName>
        <shortName evidence="9">SAT</shortName>
    </alternativeName>
</protein>
<dbReference type="CDD" id="cd04166">
    <property type="entry name" value="CysN_ATPS"/>
    <property type="match status" value="1"/>
</dbReference>
<sequence length="536" mass="58947">MSHQSELISQDILAYLKQHEQKDLLRFLTCGNVDDGKSTLIGRLLYDSKLIYEDQLQAVTRDSKKVGTTGDAPDLALLVDGLQAEREQGITIDVAYRYFSTEKRKFIIADTPGHEQYTRNMATGASTADLAIILIDARYGVQTQTRRHTYIASLLGIKNIVVAINKMDLVEFSETRFGEIQEEYQQFVSQLDRKPSNILFVPISALNGDNVVNPSANTPWYQGQTLMSILESVEITRDSSKSEFRFPVQYVNRPNLDFRGFCGTIALGEVHVGDEIVALPSGKKSTVKEIVTYDGNLEHAIAGQAVTLTLNDEIDISRGNVLVKAGEEPSLSRSVRATVVWMNDQPLVKGKLYNVKIGTQTVPAKVTAINYRVNVNTLEHTQVEQLELNAIADLTVEFDAPVVFDRYQDSRYTGSFIFIDRLSNVTVGAGMVEAAVEWTAHANPVSAEDRAARLGQKPAAVTVTAKALEQAQVLESLLIQQGVVAIAKAGLSAEQVALLRETGVVVITDLADATDVSFTAEQAEELAEQIVKLVRL</sequence>
<dbReference type="AlphaFoldDB" id="R9B863"/>
<feature type="domain" description="Tr-type G" evidence="10">
    <location>
        <begin position="22"/>
        <end position="241"/>
    </location>
</feature>
<dbReference type="FunFam" id="2.40.30.10:FF:000027">
    <property type="entry name" value="Sulfate adenylyltransferase subunit 1"/>
    <property type="match status" value="1"/>
</dbReference>
<evidence type="ECO:0000256" key="1">
    <source>
        <dbReference type="ARBA" id="ARBA00005048"/>
    </source>
</evidence>
<dbReference type="EC" id="2.7.7.4" evidence="9"/>
<dbReference type="InterPro" id="IPR044139">
    <property type="entry name" value="CysN_NoDQ_III"/>
</dbReference>
<dbReference type="InterPro" id="IPR027417">
    <property type="entry name" value="P-loop_NTPase"/>
</dbReference>
<dbReference type="Proteomes" id="UP000016201">
    <property type="component" value="Unassembled WGS sequence"/>
</dbReference>
<evidence type="ECO:0000256" key="3">
    <source>
        <dbReference type="ARBA" id="ARBA00022695"/>
    </source>
</evidence>
<gene>
    <name evidence="9" type="primary">cysN</name>
    <name evidence="11" type="ORF">I593_00763</name>
</gene>
<dbReference type="CDD" id="cd04095">
    <property type="entry name" value="CysN_NoDQ_III"/>
    <property type="match status" value="1"/>
</dbReference>
<dbReference type="UniPathway" id="UPA00140">
    <property type="reaction ID" value="UER00204"/>
</dbReference>
<evidence type="ECO:0000313" key="11">
    <source>
        <dbReference type="EMBL" id="EOR10592.1"/>
    </source>
</evidence>
<comment type="similarity">
    <text evidence="9">Belongs to the TRAFAC class translation factor GTPase superfamily. Classic translation factor GTPase family. CysN/NodQ subfamily.</text>
</comment>
<dbReference type="CDD" id="cd03695">
    <property type="entry name" value="CysN_NodQ_II"/>
    <property type="match status" value="1"/>
</dbReference>
<comment type="pathway">
    <text evidence="1 9">Sulfur metabolism; hydrogen sulfide biosynthesis; sulfite from sulfate: step 1/3.</text>
</comment>
<dbReference type="RefSeq" id="WP_016165901.1">
    <property type="nucleotide sequence ID" value="NZ_KE007360.1"/>
</dbReference>
<feature type="binding site" evidence="9">
    <location>
        <begin position="110"/>
        <end position="114"/>
    </location>
    <ligand>
        <name>GTP</name>
        <dbReference type="ChEBI" id="CHEBI:37565"/>
    </ligand>
</feature>
<evidence type="ECO:0000313" key="12">
    <source>
        <dbReference type="Proteomes" id="UP000016201"/>
    </source>
</evidence>
<feature type="binding site" evidence="9">
    <location>
        <begin position="165"/>
        <end position="168"/>
    </location>
    <ligand>
        <name>GTP</name>
        <dbReference type="ChEBI" id="CHEBI:37565"/>
    </ligand>
</feature>